<feature type="region of interest" description="Disordered" evidence="1">
    <location>
        <begin position="241"/>
        <end position="264"/>
    </location>
</feature>
<protein>
    <recommendedName>
        <fullName evidence="2">Glycosyl transferase CAP10 domain-containing protein</fullName>
    </recommendedName>
</protein>
<sequence>MGRIFARRRPLTLFLLFVLFVIVVILHRLHKTWGRNALRVDSPERPSSWAAPTEQPSEDFHDIGYLTKPRTIPSTDTHPVEYISEKARQEFNDALRRQSKTLEQAVREYRRRYGLPPPPHFDKWFEFAQENDVRMIDEFDTIHDLMTPFWGLSPKTIRGRAREALGHSNGLIGIAIRGHKVAFVENPSGAEWQHLATIDMMGKFIQHLPDMDLAFNIHDEPRVVLQHDDLARLVHRAKTGDMSASHANPRPINRFSTDVPDLGGGERFEETRRTRFRSAAHQPTWTTSRMSCPPDSAARILEDDGLGDDAEKYAATDAGFIYNSSAMTDICLSPSLSTTFGFFDMPNGYIVAHDLFPIFSQSKISSYSDIIYPSPWYWAEKVAYNETRDPPWADKQDRLYWRGSTTGGFSRDGNWKHHHRQHLVRKINHGARAKVVVNRGRVDRPDWGVSEVNRSDFDELADVRFSHVGQCEPSDCQSQIEYFGVKDMVDMQDAWGYKFLLDMDGNAFSGRFYAFLRSRSLVFKQALFQEWHREWLRPWVHYVPMSMRGDDWLELVRYYSASGEKAEGMAKASTDWAGKAVRKVDMEAWFFRLLLEYARVIDDDRAVIGFDLPSVNPRASL</sequence>
<dbReference type="PANTHER" id="PTHR12203">
    <property type="entry name" value="KDEL LYS-ASP-GLU-LEU CONTAINING - RELATED"/>
    <property type="match status" value="1"/>
</dbReference>
<dbReference type="InterPro" id="IPR006598">
    <property type="entry name" value="CAP10"/>
</dbReference>
<dbReference type="PANTHER" id="PTHR12203:SF104">
    <property type="entry name" value="PROTEIN CAP1, PUTATIVE (AFU_ORTHOLOGUE AFUA_1G05595)-RELATED"/>
    <property type="match status" value="1"/>
</dbReference>
<comment type="caution">
    <text evidence="3">The sequence shown here is derived from an EMBL/GenBank/DDBJ whole genome shotgun (WGS) entry which is preliminary data.</text>
</comment>
<dbReference type="SMART" id="SM00672">
    <property type="entry name" value="CAP10"/>
    <property type="match status" value="1"/>
</dbReference>
<accession>A0ABQ0CYD3</accession>
<evidence type="ECO:0000313" key="4">
    <source>
        <dbReference type="Proteomes" id="UP001562357"/>
    </source>
</evidence>
<dbReference type="Proteomes" id="UP001562357">
    <property type="component" value="Unassembled WGS sequence"/>
</dbReference>
<keyword evidence="4" id="KW-1185">Reference proteome</keyword>
<proteinExistence type="predicted"/>
<reference evidence="4" key="1">
    <citation type="submission" date="2024-06" db="EMBL/GenBank/DDBJ databases">
        <title>Draft Genome Sequences of Epichloe bromicola Strains Isolated from Elymus ciliaris.</title>
        <authorList>
            <consortium name="Epichloe bromicola genome sequencing consortium"/>
            <person name="Miura A."/>
            <person name="Imano S."/>
            <person name="Ashida A."/>
            <person name="Sato I."/>
            <person name="Chiba S."/>
            <person name="Tanaka A."/>
            <person name="Camagna M."/>
            <person name="Takemoto D."/>
        </authorList>
    </citation>
    <scope>NUCLEOTIDE SEQUENCE [LARGE SCALE GENOMIC DNA]</scope>
    <source>
        <strain evidence="4">DP</strain>
    </source>
</reference>
<evidence type="ECO:0000313" key="3">
    <source>
        <dbReference type="EMBL" id="GAB0138451.1"/>
    </source>
</evidence>
<organism evidence="3 4">
    <name type="scientific">Epichloe bromicola</name>
    <dbReference type="NCBI Taxonomy" id="79588"/>
    <lineage>
        <taxon>Eukaryota</taxon>
        <taxon>Fungi</taxon>
        <taxon>Dikarya</taxon>
        <taxon>Ascomycota</taxon>
        <taxon>Pezizomycotina</taxon>
        <taxon>Sordariomycetes</taxon>
        <taxon>Hypocreomycetidae</taxon>
        <taxon>Hypocreales</taxon>
        <taxon>Clavicipitaceae</taxon>
        <taxon>Epichloe</taxon>
    </lineage>
</organism>
<dbReference type="InterPro" id="IPR051091">
    <property type="entry name" value="O-Glucosyltr/Glycosyltrsf_90"/>
</dbReference>
<evidence type="ECO:0000259" key="2">
    <source>
        <dbReference type="SMART" id="SM00672"/>
    </source>
</evidence>
<evidence type="ECO:0000256" key="1">
    <source>
        <dbReference type="SAM" id="MobiDB-lite"/>
    </source>
</evidence>
<name>A0ABQ0CYD3_9HYPO</name>
<feature type="domain" description="Glycosyl transferase CAP10" evidence="2">
    <location>
        <begin position="314"/>
        <end position="604"/>
    </location>
</feature>
<gene>
    <name evidence="3" type="primary">g6686</name>
    <name evidence="3" type="ORF">EsDP_00006686</name>
</gene>
<dbReference type="Pfam" id="PF05686">
    <property type="entry name" value="Glyco_transf_90"/>
    <property type="match status" value="1"/>
</dbReference>
<dbReference type="EMBL" id="BAAFGZ010000418">
    <property type="protein sequence ID" value="GAB0138451.1"/>
    <property type="molecule type" value="Genomic_DNA"/>
</dbReference>